<evidence type="ECO:0000259" key="1">
    <source>
        <dbReference type="PROSITE" id="PS50801"/>
    </source>
</evidence>
<proteinExistence type="predicted"/>
<dbReference type="Pfam" id="PF01740">
    <property type="entry name" value="STAS"/>
    <property type="match status" value="1"/>
</dbReference>
<feature type="domain" description="STAS" evidence="1">
    <location>
        <begin position="140"/>
        <end position="251"/>
    </location>
</feature>
<dbReference type="AlphaFoldDB" id="A0A248TES4"/>
<dbReference type="PROSITE" id="PS50801">
    <property type="entry name" value="STAS"/>
    <property type="match status" value="1"/>
</dbReference>
<sequence>MRLIDLHLPIPYILANKNGEIISYTSKADEVFDLSEGMIKSIVDEGSISKFERVAAIPEKSMRFEANLKTRSIPIALFDIHISWDFQGNASMQFLFKDDDNEPLMEKLQALQNRLAKTDFELYEQKETLEKTLQRLDELSGPFISLTKEICYIPLFGDMTGDKFTTIMEQTLARLSDHDYRWILIDLTAVAKVYKEGTSGLELLIKSILLMTGGEVRLIGINPSLAKALQPYQLRNVVHTEQSLQSFLQSVINDHAI</sequence>
<organism evidence="2 3">
    <name type="scientific">Cytobacillus kochii</name>
    <dbReference type="NCBI Taxonomy" id="859143"/>
    <lineage>
        <taxon>Bacteria</taxon>
        <taxon>Bacillati</taxon>
        <taxon>Bacillota</taxon>
        <taxon>Bacilli</taxon>
        <taxon>Bacillales</taxon>
        <taxon>Bacillaceae</taxon>
        <taxon>Cytobacillus</taxon>
    </lineage>
</organism>
<evidence type="ECO:0000313" key="2">
    <source>
        <dbReference type="EMBL" id="ASV66718.1"/>
    </source>
</evidence>
<dbReference type="PANTHER" id="PTHR33745">
    <property type="entry name" value="RSBT ANTAGONIST PROTEIN RSBS-RELATED"/>
    <property type="match status" value="1"/>
</dbReference>
<dbReference type="OrthoDB" id="2624594at2"/>
<accession>A0A248TES4</accession>
<dbReference type="EMBL" id="CP022983">
    <property type="protein sequence ID" value="ASV66718.1"/>
    <property type="molecule type" value="Genomic_DNA"/>
</dbReference>
<reference evidence="2 3" key="1">
    <citation type="submission" date="2017-08" db="EMBL/GenBank/DDBJ databases">
        <title>Complete Genome Sequence of Bacillus kochii Oregon-R-modENCODE STRAIN BDGP4, isolated from Drosophila melanogaster gut.</title>
        <authorList>
            <person name="Wan K.H."/>
            <person name="Yu C."/>
            <person name="Park S."/>
            <person name="Hammonds A.S."/>
            <person name="Booth B.W."/>
            <person name="Celniker S.E."/>
        </authorList>
    </citation>
    <scope>NUCLEOTIDE SEQUENCE [LARGE SCALE GENOMIC DNA]</scope>
    <source>
        <strain evidence="2 3">BDGP4</strain>
    </source>
</reference>
<keyword evidence="3" id="KW-1185">Reference proteome</keyword>
<dbReference type="RefSeq" id="WP_095370293.1">
    <property type="nucleotide sequence ID" value="NZ_CP022983.1"/>
</dbReference>
<name>A0A248TES4_9BACI</name>
<gene>
    <name evidence="2" type="ORF">CKF48_04925</name>
</gene>
<dbReference type="KEGG" id="bko:CKF48_04925"/>
<evidence type="ECO:0000313" key="3">
    <source>
        <dbReference type="Proteomes" id="UP000215137"/>
    </source>
</evidence>
<dbReference type="InterPro" id="IPR036513">
    <property type="entry name" value="STAS_dom_sf"/>
</dbReference>
<dbReference type="InterPro" id="IPR002645">
    <property type="entry name" value="STAS_dom"/>
</dbReference>
<protein>
    <recommendedName>
        <fullName evidence="1">STAS domain-containing protein</fullName>
    </recommendedName>
</protein>
<dbReference type="SUPFAM" id="SSF52091">
    <property type="entry name" value="SpoIIaa-like"/>
    <property type="match status" value="1"/>
</dbReference>
<dbReference type="InterPro" id="IPR051932">
    <property type="entry name" value="Bact_StressResp_Reg"/>
</dbReference>
<dbReference type="Proteomes" id="UP000215137">
    <property type="component" value="Chromosome"/>
</dbReference>
<dbReference type="Gene3D" id="3.30.750.24">
    <property type="entry name" value="STAS domain"/>
    <property type="match status" value="1"/>
</dbReference>